<protein>
    <submittedName>
        <fullName evidence="2">Uncharacterized protein</fullName>
    </submittedName>
</protein>
<evidence type="ECO:0000313" key="3">
    <source>
        <dbReference type="Proteomes" id="UP000027602"/>
    </source>
</evidence>
<sequence length="29" mass="3242">MDPQMDTEDIGDMDMDMEVTDTEGGVNHL</sequence>
<feature type="region of interest" description="Disordered" evidence="1">
    <location>
        <begin position="1"/>
        <end position="29"/>
    </location>
</feature>
<organism evidence="2 3">
    <name type="scientific">Bacillus methanolicus (strain MGA3 / ATCC 53907)</name>
    <dbReference type="NCBI Taxonomy" id="796606"/>
    <lineage>
        <taxon>Bacteria</taxon>
        <taxon>Bacillati</taxon>
        <taxon>Bacillota</taxon>
        <taxon>Bacilli</taxon>
        <taxon>Bacillales</taxon>
        <taxon>Bacillaceae</taxon>
        <taxon>Bacillus</taxon>
    </lineage>
</organism>
<dbReference type="EMBL" id="CP007739">
    <property type="protein sequence ID" value="AIE59821.1"/>
    <property type="molecule type" value="Genomic_DNA"/>
</dbReference>
<dbReference type="AlphaFoldDB" id="A0A068LPZ3"/>
<evidence type="ECO:0000313" key="2">
    <source>
        <dbReference type="EMBL" id="AIE59821.1"/>
    </source>
</evidence>
<keyword evidence="3" id="KW-1185">Reference proteome</keyword>
<dbReference type="KEGG" id="bmet:BMMGA3_07000"/>
<dbReference type="HOGENOM" id="CLU_3408683_0_0_9"/>
<accession>A0A068LPZ3</accession>
<reference evidence="2 3" key="1">
    <citation type="journal article" date="2015" name="BMC Genomics">
        <title>Transcriptome analysis of thermophilic methylotrophic Bacillus methanolicus MGA3 using RNA-sequencing provides detailed insights into its previously uncharted transcriptional landscape.</title>
        <authorList>
            <person name="Irla M."/>
            <person name="Neshat A."/>
            <person name="Brautaset T."/>
            <person name="Ruckert C."/>
            <person name="Kalinowski J."/>
            <person name="Wendisch V.F."/>
        </authorList>
    </citation>
    <scope>NUCLEOTIDE SEQUENCE [LARGE SCALE GENOMIC DNA]</scope>
    <source>
        <strain evidence="3">MGA3 / ATCC 53907</strain>
    </source>
</reference>
<proteinExistence type="predicted"/>
<evidence type="ECO:0000256" key="1">
    <source>
        <dbReference type="SAM" id="MobiDB-lite"/>
    </source>
</evidence>
<dbReference type="Proteomes" id="UP000027602">
    <property type="component" value="Chromosome"/>
</dbReference>
<gene>
    <name evidence="2" type="ORF">BMMGA3_07000</name>
</gene>
<name>A0A068LPZ3_BACMM</name>
<feature type="compositionally biased region" description="Acidic residues" evidence="1">
    <location>
        <begin position="1"/>
        <end position="21"/>
    </location>
</feature>